<evidence type="ECO:0000313" key="3">
    <source>
        <dbReference type="Proteomes" id="UP000236370"/>
    </source>
</evidence>
<feature type="compositionally biased region" description="Low complexity" evidence="1">
    <location>
        <begin position="29"/>
        <end position="40"/>
    </location>
</feature>
<feature type="compositionally biased region" description="Basic and acidic residues" evidence="1">
    <location>
        <begin position="1"/>
        <end position="11"/>
    </location>
</feature>
<dbReference type="AlphaFoldDB" id="A0A2J8PS57"/>
<comment type="caution">
    <text evidence="2">The sequence shown here is derived from an EMBL/GenBank/DDBJ whole genome shotgun (WGS) entry which is preliminary data.</text>
</comment>
<name>A0A2J8PS57_PANTR</name>
<feature type="non-terminal residue" evidence="2">
    <location>
        <position position="1"/>
    </location>
</feature>
<proteinExistence type="predicted"/>
<protein>
    <submittedName>
        <fullName evidence="2">SASH1 isoform 7</fullName>
    </submittedName>
</protein>
<sequence length="40" mass="4043">AVSTPEVERKNPLHKSNSEDSSVAQGIRGPAPAVGCPGPC</sequence>
<dbReference type="Proteomes" id="UP000236370">
    <property type="component" value="Unassembled WGS sequence"/>
</dbReference>
<organism evidence="2 3">
    <name type="scientific">Pan troglodytes</name>
    <name type="common">Chimpanzee</name>
    <dbReference type="NCBI Taxonomy" id="9598"/>
    <lineage>
        <taxon>Eukaryota</taxon>
        <taxon>Metazoa</taxon>
        <taxon>Chordata</taxon>
        <taxon>Craniata</taxon>
        <taxon>Vertebrata</taxon>
        <taxon>Euteleostomi</taxon>
        <taxon>Mammalia</taxon>
        <taxon>Eutheria</taxon>
        <taxon>Euarchontoglires</taxon>
        <taxon>Primates</taxon>
        <taxon>Haplorrhini</taxon>
        <taxon>Catarrhini</taxon>
        <taxon>Hominidae</taxon>
        <taxon>Pan</taxon>
    </lineage>
</organism>
<dbReference type="EMBL" id="NBAG03000210">
    <property type="protein sequence ID" value="PNI86836.1"/>
    <property type="molecule type" value="Genomic_DNA"/>
</dbReference>
<reference evidence="2 3" key="1">
    <citation type="submission" date="2017-12" db="EMBL/GenBank/DDBJ databases">
        <title>High-resolution comparative analysis of great ape genomes.</title>
        <authorList>
            <person name="Pollen A."/>
            <person name="Hastie A."/>
            <person name="Hormozdiari F."/>
            <person name="Dougherty M."/>
            <person name="Liu R."/>
            <person name="Chaisson M."/>
            <person name="Hoppe E."/>
            <person name="Hill C."/>
            <person name="Pang A."/>
            <person name="Hillier L."/>
            <person name="Baker C."/>
            <person name="Armstrong J."/>
            <person name="Shendure J."/>
            <person name="Paten B."/>
            <person name="Wilson R."/>
            <person name="Chao H."/>
            <person name="Schneider V."/>
            <person name="Ventura M."/>
            <person name="Kronenberg Z."/>
            <person name="Murali S."/>
            <person name="Gordon D."/>
            <person name="Cantsilieris S."/>
            <person name="Munson K."/>
            <person name="Nelson B."/>
            <person name="Raja A."/>
            <person name="Underwood J."/>
            <person name="Diekhans M."/>
            <person name="Fiddes I."/>
            <person name="Haussler D."/>
            <person name="Eichler E."/>
        </authorList>
    </citation>
    <scope>NUCLEOTIDE SEQUENCE [LARGE SCALE GENOMIC DNA]</scope>
    <source>
        <strain evidence="2">Yerkes chimp pedigree #C0471</strain>
    </source>
</reference>
<accession>A0A2J8PS57</accession>
<gene>
    <name evidence="2" type="ORF">CK820_G0000042</name>
</gene>
<evidence type="ECO:0000256" key="1">
    <source>
        <dbReference type="SAM" id="MobiDB-lite"/>
    </source>
</evidence>
<evidence type="ECO:0000313" key="2">
    <source>
        <dbReference type="EMBL" id="PNI86836.1"/>
    </source>
</evidence>
<feature type="region of interest" description="Disordered" evidence="1">
    <location>
        <begin position="1"/>
        <end position="40"/>
    </location>
</feature>